<dbReference type="InterPro" id="IPR052895">
    <property type="entry name" value="HetReg/Transcr_Mod"/>
</dbReference>
<name>F0XV20_GROCL</name>
<dbReference type="PANTHER" id="PTHR24148:SF64">
    <property type="entry name" value="HETEROKARYON INCOMPATIBILITY DOMAIN-CONTAINING PROTEIN"/>
    <property type="match status" value="1"/>
</dbReference>
<protein>
    <submittedName>
        <fullName evidence="2">Heterokaryon incompatibility protein</fullName>
    </submittedName>
</protein>
<organism evidence="3">
    <name type="scientific">Grosmannia clavigera (strain kw1407 / UAMH 11150)</name>
    <name type="common">Blue stain fungus</name>
    <name type="synonym">Graphiocladiella clavigera</name>
    <dbReference type="NCBI Taxonomy" id="655863"/>
    <lineage>
        <taxon>Eukaryota</taxon>
        <taxon>Fungi</taxon>
        <taxon>Dikarya</taxon>
        <taxon>Ascomycota</taxon>
        <taxon>Pezizomycotina</taxon>
        <taxon>Sordariomycetes</taxon>
        <taxon>Sordariomycetidae</taxon>
        <taxon>Ophiostomatales</taxon>
        <taxon>Ophiostomataceae</taxon>
        <taxon>Leptographium</taxon>
    </lineage>
</organism>
<dbReference type="PANTHER" id="PTHR24148">
    <property type="entry name" value="ANKYRIN REPEAT DOMAIN-CONTAINING PROTEIN 39 HOMOLOG-RELATED"/>
    <property type="match status" value="1"/>
</dbReference>
<keyword evidence="3" id="KW-1185">Reference proteome</keyword>
<dbReference type="eggNOG" id="ENOG502RUGN">
    <property type="taxonomic scope" value="Eukaryota"/>
</dbReference>
<evidence type="ECO:0000313" key="2">
    <source>
        <dbReference type="EMBL" id="EFW98710.1"/>
    </source>
</evidence>
<dbReference type="InterPro" id="IPR010730">
    <property type="entry name" value="HET"/>
</dbReference>
<dbReference type="OrthoDB" id="2157530at2759"/>
<dbReference type="HOGENOM" id="CLU_004184_7_3_1"/>
<proteinExistence type="predicted"/>
<dbReference type="STRING" id="655863.F0XV20"/>
<gene>
    <name evidence="2" type="ORF">CMQ_4562</name>
</gene>
<dbReference type="RefSeq" id="XP_014168193.1">
    <property type="nucleotide sequence ID" value="XM_014312718.1"/>
</dbReference>
<sequence length="800" mass="89417">MSLWFFYERPYLEIAVPDDAQEVLSVRFIVTAHDQGFSGTSGDVPPYEMSFTWFSVYADRVNGHKDPRRLKVQSNYRASAAFRTHDIVWDGSDADDAKTRWLASLRGGDRLQLYPRAFYRAWVNLVAGAEMVVTYVPCDVEERLHAQARRLLYAGGSRPAKLAYVSLSLDRREIRLLEVLPGAYDEAIRCRLATAELASDSSAAGPQFEALSYCWGEAIAEEGTEVAIVEMQGQRRPEQQFLRVSRSVELAIRRLRHDDGQTKRVLWIDSVCINQADLEERAHQVQIMHDIYGAAAQVNVWLGEGDGRACMAMRILRDIYKEVKKCGGDDLFRRMHLIFDEHARALETASGTHTESLYHAMAALFGNSWFRRVWVFQEALAGQVTVVHCGRESIRWSELVAVHALFNRGDNFLSPLHSAPQALMPPLWEVLGSESENRKKTTSVSEDKKPLFDILLSGIEVEATDPRDKMFALLAFGRETGQRMRRLPLAIRPDYTKPVEQVFADLTRWLLLEQRSLDVLSAVHAQPGRTWQALHCSSLAAPPSPARPTWTLCPDGSKHWIHATLLAQLDFAAASTAACPLDLALLDASAQADPLLLRLRGFRVSIVTQITAFPFDQVQQRCVEEKESNDHYWADLLHAFAAIFDPGCVVKSWVSSRVDAHTEKGSFRHAEPNAVIAEHLYAHWGYGPVPPNKAANLDRWEPPRYRLVDSTAVPPCVSRCLMVLSDGAVGLCPSTAREGDIVAVLYGGKVPFLLRPSLSTASTQPTVELVGECLLRGVMHGEFVGSQMRNGCAPEVFSIV</sequence>
<dbReference type="Pfam" id="PF06985">
    <property type="entry name" value="HET"/>
    <property type="match status" value="1"/>
</dbReference>
<evidence type="ECO:0000259" key="1">
    <source>
        <dbReference type="Pfam" id="PF06985"/>
    </source>
</evidence>
<reference evidence="2 3" key="1">
    <citation type="journal article" date="2011" name="Proc. Natl. Acad. Sci. U.S.A.">
        <title>Genome and transcriptome analyses of the mountain pine beetle-fungal symbiont Grosmannia clavigera, a lodgepole pine pathogen.</title>
        <authorList>
            <person name="DiGuistini S."/>
            <person name="Wang Y."/>
            <person name="Liao N.Y."/>
            <person name="Taylor G."/>
            <person name="Tanguay P."/>
            <person name="Feau N."/>
            <person name="Henrissat B."/>
            <person name="Chan S.K."/>
            <person name="Hesse-Orce U."/>
            <person name="Alamouti S.M."/>
            <person name="Tsui C.K.M."/>
            <person name="Docking R.T."/>
            <person name="Levasseur A."/>
            <person name="Haridas S."/>
            <person name="Robertson G."/>
            <person name="Birol I."/>
            <person name="Holt R.A."/>
            <person name="Marra M.A."/>
            <person name="Hamelin R.C."/>
            <person name="Hirst M."/>
            <person name="Jones S.J.M."/>
            <person name="Bohlmann J."/>
            <person name="Breuil C."/>
        </authorList>
    </citation>
    <scope>NUCLEOTIDE SEQUENCE [LARGE SCALE GENOMIC DNA]</scope>
    <source>
        <strain evidence="3">kw1407 / UAMH 11150</strain>
    </source>
</reference>
<evidence type="ECO:0000313" key="3">
    <source>
        <dbReference type="Proteomes" id="UP000007796"/>
    </source>
</evidence>
<dbReference type="AlphaFoldDB" id="F0XV20"/>
<dbReference type="Pfam" id="PF26639">
    <property type="entry name" value="Het-6_barrel"/>
    <property type="match status" value="1"/>
</dbReference>
<dbReference type="Proteomes" id="UP000007796">
    <property type="component" value="Unassembled WGS sequence"/>
</dbReference>
<dbReference type="EMBL" id="GL630006">
    <property type="protein sequence ID" value="EFW98710.1"/>
    <property type="molecule type" value="Genomic_DNA"/>
</dbReference>
<dbReference type="InParanoid" id="F0XV20"/>
<accession>F0XV20</accession>
<feature type="domain" description="Heterokaryon incompatibility" evidence="1">
    <location>
        <begin position="208"/>
        <end position="378"/>
    </location>
</feature>
<dbReference type="GeneID" id="25977787"/>